<organism evidence="4 5">
    <name type="scientific">Pseudocohnilembus persalinus</name>
    <name type="common">Ciliate</name>
    <dbReference type="NCBI Taxonomy" id="266149"/>
    <lineage>
        <taxon>Eukaryota</taxon>
        <taxon>Sar</taxon>
        <taxon>Alveolata</taxon>
        <taxon>Ciliophora</taxon>
        <taxon>Intramacronucleata</taxon>
        <taxon>Oligohymenophorea</taxon>
        <taxon>Scuticociliatia</taxon>
        <taxon>Philasterida</taxon>
        <taxon>Pseudocohnilembidae</taxon>
        <taxon>Pseudocohnilembus</taxon>
    </lineage>
</organism>
<evidence type="ECO:0008006" key="6">
    <source>
        <dbReference type="Google" id="ProtNLM"/>
    </source>
</evidence>
<dbReference type="InterPro" id="IPR000340">
    <property type="entry name" value="Dual-sp_phosphatase_cat-dom"/>
</dbReference>
<dbReference type="Gene3D" id="3.90.190.10">
    <property type="entry name" value="Protein tyrosine phosphatase superfamily"/>
    <property type="match status" value="1"/>
</dbReference>
<dbReference type="PROSITE" id="PS50054">
    <property type="entry name" value="TYR_PHOSPHATASE_DUAL"/>
    <property type="match status" value="1"/>
</dbReference>
<dbReference type="Proteomes" id="UP000054937">
    <property type="component" value="Unassembled WGS sequence"/>
</dbReference>
<dbReference type="InterPro" id="IPR029021">
    <property type="entry name" value="Prot-tyrosine_phosphatase-like"/>
</dbReference>
<feature type="compositionally biased region" description="Polar residues" evidence="1">
    <location>
        <begin position="497"/>
        <end position="518"/>
    </location>
</feature>
<feature type="region of interest" description="Disordered" evidence="1">
    <location>
        <begin position="492"/>
        <end position="541"/>
    </location>
</feature>
<evidence type="ECO:0000256" key="1">
    <source>
        <dbReference type="SAM" id="MobiDB-lite"/>
    </source>
</evidence>
<dbReference type="EMBL" id="LDAU01000183">
    <property type="protein sequence ID" value="KRX00626.1"/>
    <property type="molecule type" value="Genomic_DNA"/>
</dbReference>
<comment type="caution">
    <text evidence="4">The sequence shown here is derived from an EMBL/GenBank/DDBJ whole genome shotgun (WGS) entry which is preliminary data.</text>
</comment>
<feature type="region of interest" description="Disordered" evidence="1">
    <location>
        <begin position="553"/>
        <end position="593"/>
    </location>
</feature>
<proteinExistence type="predicted"/>
<dbReference type="CDD" id="cd14498">
    <property type="entry name" value="DSP"/>
    <property type="match status" value="1"/>
</dbReference>
<dbReference type="SUPFAM" id="SSF52799">
    <property type="entry name" value="(Phosphotyrosine protein) phosphatases II"/>
    <property type="match status" value="1"/>
</dbReference>
<feature type="compositionally biased region" description="Polar residues" evidence="1">
    <location>
        <begin position="564"/>
        <end position="587"/>
    </location>
</feature>
<dbReference type="InterPro" id="IPR020422">
    <property type="entry name" value="TYR_PHOSPHATASE_DUAL_dom"/>
</dbReference>
<feature type="region of interest" description="Disordered" evidence="1">
    <location>
        <begin position="353"/>
        <end position="378"/>
    </location>
</feature>
<evidence type="ECO:0000313" key="5">
    <source>
        <dbReference type="Proteomes" id="UP000054937"/>
    </source>
</evidence>
<dbReference type="SMART" id="SM00195">
    <property type="entry name" value="DSPc"/>
    <property type="match status" value="1"/>
</dbReference>
<feature type="compositionally biased region" description="Low complexity" evidence="1">
    <location>
        <begin position="353"/>
        <end position="376"/>
    </location>
</feature>
<feature type="compositionally biased region" description="Low complexity" evidence="1">
    <location>
        <begin position="531"/>
        <end position="541"/>
    </location>
</feature>
<sequence length="593" mass="68952">MEYEIVGAIKIKDGLFLGDEYAAQDLEFVVTNKVSRIINCAGKQIPNHWNNIGVQYMTFGWLETDNQIIFDPKDEVLQRTFRFIDDTLNQGDAVLIHSVRGHNRSVCIIAAYLMRKYRWTLYKTLEFLHARRPDLEIRASFFNQLLALENRLSKLGLGAKTYNWKEIAESNLNELENEEILLKNTFLNSKNQEVAEYNDTDDKIVQPKIRWVDEIQDNNKQSIRNPNQSGFQNLQHRLSNNSLNRLLIPCYEKCKFRSQRYSSTTTIKYKSIVKGKNMEYEFEPPKEQDQSLNNSNKPTFKGFRTQILNRNQHSAKPKNSSAKDLTAMRILKNNENQQVQQQQLRQNNNNIENNYLQGNFKDNTNTNNSNLQKQNKPYTFSNGIASKYQSQNKSTDINQNKQSEDQKLQGLLKFANSKDDDEMQRNNNNNGIENSFKSSQRIYTQNFGMRGQPQMNNFLAANNTNKMEMPSINQQNNKPQYGLLYEQDRKNAKKGNNRINRPSTAPSKKQDNSNNKQPLNAFGTRSGFRPQNNNLTQQNKNSNYNDLIITGSQRQRSAQQQNQESFLNKKQRISSPGNYYSNNTLSKQGKWKM</sequence>
<feature type="domain" description="Tyrosine specific protein phosphatases" evidence="3">
    <location>
        <begin position="74"/>
        <end position="135"/>
    </location>
</feature>
<protein>
    <recommendedName>
        <fullName evidence="6">Tyrosine-protein phosphatase domain-containing protein</fullName>
    </recommendedName>
</protein>
<keyword evidence="5" id="KW-1185">Reference proteome</keyword>
<reference evidence="4 5" key="1">
    <citation type="journal article" date="2015" name="Sci. Rep.">
        <title>Genome of the facultative scuticociliatosis pathogen Pseudocohnilembus persalinus provides insight into its virulence through horizontal gene transfer.</title>
        <authorList>
            <person name="Xiong J."/>
            <person name="Wang G."/>
            <person name="Cheng J."/>
            <person name="Tian M."/>
            <person name="Pan X."/>
            <person name="Warren A."/>
            <person name="Jiang C."/>
            <person name="Yuan D."/>
            <person name="Miao W."/>
        </authorList>
    </citation>
    <scope>NUCLEOTIDE SEQUENCE [LARGE SCALE GENOMIC DNA]</scope>
    <source>
        <strain evidence="4">36N120E</strain>
    </source>
</reference>
<dbReference type="OrthoDB" id="10252009at2759"/>
<dbReference type="Pfam" id="PF00782">
    <property type="entry name" value="DSPc"/>
    <property type="match status" value="1"/>
</dbReference>
<dbReference type="PANTHER" id="PTHR46653">
    <property type="entry name" value="SPECIFICITY PROTEIN PHOSPHATASE, PUTATIVE-RELATED"/>
    <property type="match status" value="1"/>
</dbReference>
<feature type="domain" description="Tyrosine-protein phosphatase" evidence="2">
    <location>
        <begin position="7"/>
        <end position="154"/>
    </location>
</feature>
<feature type="region of interest" description="Disordered" evidence="1">
    <location>
        <begin position="417"/>
        <end position="437"/>
    </location>
</feature>
<dbReference type="InterPro" id="IPR000387">
    <property type="entry name" value="Tyr_Pase_dom"/>
</dbReference>
<feature type="compositionally biased region" description="Polar residues" evidence="1">
    <location>
        <begin position="425"/>
        <end position="437"/>
    </location>
</feature>
<dbReference type="InParanoid" id="A0A0V0QEJ5"/>
<evidence type="ECO:0000259" key="2">
    <source>
        <dbReference type="PROSITE" id="PS50054"/>
    </source>
</evidence>
<gene>
    <name evidence="4" type="ORF">PPERSA_00853</name>
</gene>
<evidence type="ECO:0000259" key="3">
    <source>
        <dbReference type="PROSITE" id="PS50056"/>
    </source>
</evidence>
<dbReference type="AlphaFoldDB" id="A0A0V0QEJ5"/>
<feature type="compositionally biased region" description="Low complexity" evidence="1">
    <location>
        <begin position="553"/>
        <end position="563"/>
    </location>
</feature>
<dbReference type="PANTHER" id="PTHR46653:SF1">
    <property type="entry name" value="SPECIFICITY PROTEIN PHOSPHATASE, PUTATIVE-RELATED"/>
    <property type="match status" value="1"/>
</dbReference>
<accession>A0A0V0QEJ5</accession>
<dbReference type="PROSITE" id="PS50056">
    <property type="entry name" value="TYR_PHOSPHATASE_2"/>
    <property type="match status" value="1"/>
</dbReference>
<name>A0A0V0QEJ5_PSEPJ</name>
<evidence type="ECO:0000313" key="4">
    <source>
        <dbReference type="EMBL" id="KRX00626.1"/>
    </source>
</evidence>